<evidence type="ECO:0000256" key="7">
    <source>
        <dbReference type="HAMAP-Rule" id="MF_00672"/>
    </source>
</evidence>
<sequence>MNDTTATPVTRMRPPPRPVANLFGFCGYAINRFLHDDGQQRAAALTFTSLLAMVPLLAVSFAIFAAFPAYESLKGRVQSFLFEQFVPSVGAEVQGYLEQFTAQTGQLTAVGIVFLAVSAVMLLMTISSTFNRIWKVKQTRGVISRLLVFWAVLTLTPMLFGASISLSSYLFAAARASGVESVTGNLTRFAFVIPFLLQTAGLMVLYLVMPNFPVRRRDAMIGGLVAGIMLDLLKRGFGLYVTNFPTYETIYGAMATVPIFLMWVYFSWMVVIFGAEVTAALPEWRHGSRNPRQEGMTPLRKLSAALAVLNALHRASLQGETLSERRLTQTTRVGPQEQGWAAERLRKKQYITRTDKNGWVLSRDLSQVDLATLYTDLGLDLGGRLPERLRDAAWLRRFAELKTGLSASQQEIFATDLKSLLAPADPSSEPLPDEDHEEDEDGKPGFKLYARVLGLVGLGTLAQGS</sequence>
<feature type="region of interest" description="Disordered" evidence="8">
    <location>
        <begin position="423"/>
        <end position="443"/>
    </location>
</feature>
<comment type="caution">
    <text evidence="9">The sequence shown here is derived from an EMBL/GenBank/DDBJ whole genome shotgun (WGS) entry which is preliminary data.</text>
</comment>
<reference evidence="9 10" key="1">
    <citation type="submission" date="2020-04" db="EMBL/GenBank/DDBJ databases">
        <title>Rhodospirillaceae bacterium KN72 isolated from deep sea.</title>
        <authorList>
            <person name="Zhang D.-C."/>
        </authorList>
    </citation>
    <scope>NUCLEOTIDE SEQUENCE [LARGE SCALE GENOMIC DNA]</scope>
    <source>
        <strain evidence="9 10">KN72</strain>
    </source>
</reference>
<keyword evidence="5 7" id="KW-1133">Transmembrane helix</keyword>
<dbReference type="AlphaFoldDB" id="A0A7Y0DZC7"/>
<evidence type="ECO:0000256" key="5">
    <source>
        <dbReference type="ARBA" id="ARBA00022989"/>
    </source>
</evidence>
<dbReference type="PANTHER" id="PTHR30213">
    <property type="entry name" value="INNER MEMBRANE PROTEIN YHJD"/>
    <property type="match status" value="1"/>
</dbReference>
<keyword evidence="4 7" id="KW-0812">Transmembrane</keyword>
<comment type="similarity">
    <text evidence="7">Belongs to the UPF0761 family.</text>
</comment>
<keyword evidence="2 7" id="KW-1003">Cell membrane</keyword>
<comment type="caution">
    <text evidence="7">Lacks conserved residue(s) required for the propagation of feature annotation.</text>
</comment>
<evidence type="ECO:0000256" key="3">
    <source>
        <dbReference type="ARBA" id="ARBA00022519"/>
    </source>
</evidence>
<dbReference type="InterPro" id="IPR017039">
    <property type="entry name" value="Virul_fac_BrkB"/>
</dbReference>
<keyword evidence="10" id="KW-1185">Reference proteome</keyword>
<accession>A0A7Y0DZC7</accession>
<dbReference type="RefSeq" id="WP_169624678.1">
    <property type="nucleotide sequence ID" value="NZ_JABBNT010000002.1"/>
</dbReference>
<evidence type="ECO:0000313" key="9">
    <source>
        <dbReference type="EMBL" id="NMM44389.1"/>
    </source>
</evidence>
<evidence type="ECO:0000256" key="4">
    <source>
        <dbReference type="ARBA" id="ARBA00022692"/>
    </source>
</evidence>
<dbReference type="InterPro" id="IPR023679">
    <property type="entry name" value="UPF0761_bac"/>
</dbReference>
<name>A0A7Y0DZC7_9PROT</name>
<evidence type="ECO:0000256" key="6">
    <source>
        <dbReference type="ARBA" id="ARBA00023136"/>
    </source>
</evidence>
<keyword evidence="6 7" id="KW-0472">Membrane</keyword>
<evidence type="ECO:0000313" key="10">
    <source>
        <dbReference type="Proteomes" id="UP000539372"/>
    </source>
</evidence>
<dbReference type="Pfam" id="PF03631">
    <property type="entry name" value="Virul_fac_BrkB"/>
    <property type="match status" value="1"/>
</dbReference>
<dbReference type="GO" id="GO:0005886">
    <property type="term" value="C:plasma membrane"/>
    <property type="evidence" value="ECO:0007669"/>
    <property type="project" value="UniProtKB-SubCell"/>
</dbReference>
<feature type="transmembrane region" description="Helical" evidence="7">
    <location>
        <begin position="42"/>
        <end position="67"/>
    </location>
</feature>
<dbReference type="PANTHER" id="PTHR30213:SF0">
    <property type="entry name" value="UPF0761 MEMBRANE PROTEIN YIHY"/>
    <property type="match status" value="1"/>
</dbReference>
<evidence type="ECO:0000256" key="2">
    <source>
        <dbReference type="ARBA" id="ARBA00022475"/>
    </source>
</evidence>
<dbReference type="NCBIfam" id="TIGR00765">
    <property type="entry name" value="yihY_not_rbn"/>
    <property type="match status" value="1"/>
</dbReference>
<dbReference type="Proteomes" id="UP000539372">
    <property type="component" value="Unassembled WGS sequence"/>
</dbReference>
<gene>
    <name evidence="9" type="ORF">HH303_07855</name>
</gene>
<keyword evidence="3" id="KW-0997">Cell inner membrane</keyword>
<comment type="subcellular location">
    <subcellularLocation>
        <location evidence="1 7">Cell membrane</location>
        <topology evidence="1 7">Multi-pass membrane protein</topology>
    </subcellularLocation>
</comment>
<protein>
    <recommendedName>
        <fullName evidence="7">UPF0761 membrane protein HH303_07855</fullName>
    </recommendedName>
</protein>
<proteinExistence type="inferred from homology"/>
<dbReference type="EMBL" id="JABBNT010000002">
    <property type="protein sequence ID" value="NMM44389.1"/>
    <property type="molecule type" value="Genomic_DNA"/>
</dbReference>
<feature type="transmembrane region" description="Helical" evidence="7">
    <location>
        <begin position="107"/>
        <end position="126"/>
    </location>
</feature>
<feature type="compositionally biased region" description="Acidic residues" evidence="8">
    <location>
        <begin position="431"/>
        <end position="441"/>
    </location>
</feature>
<organism evidence="9 10">
    <name type="scientific">Pacificispira spongiicola</name>
    <dbReference type="NCBI Taxonomy" id="2729598"/>
    <lineage>
        <taxon>Bacteria</taxon>
        <taxon>Pseudomonadati</taxon>
        <taxon>Pseudomonadota</taxon>
        <taxon>Alphaproteobacteria</taxon>
        <taxon>Rhodospirillales</taxon>
        <taxon>Rhodospirillaceae</taxon>
        <taxon>Pacificispira</taxon>
    </lineage>
</organism>
<evidence type="ECO:0000256" key="8">
    <source>
        <dbReference type="SAM" id="MobiDB-lite"/>
    </source>
</evidence>
<feature type="transmembrane region" description="Helical" evidence="7">
    <location>
        <begin position="147"/>
        <end position="169"/>
    </location>
</feature>
<evidence type="ECO:0000256" key="1">
    <source>
        <dbReference type="ARBA" id="ARBA00004651"/>
    </source>
</evidence>
<feature type="transmembrane region" description="Helical" evidence="7">
    <location>
        <begin position="260"/>
        <end position="282"/>
    </location>
</feature>
<feature type="transmembrane region" description="Helical" evidence="7">
    <location>
        <begin position="189"/>
        <end position="208"/>
    </location>
</feature>
<dbReference type="HAMAP" id="MF_00672">
    <property type="entry name" value="UPF0761"/>
    <property type="match status" value="1"/>
</dbReference>